<organism evidence="8 9">
    <name type="scientific">Gleimia coleocanis DSM 15436</name>
    <dbReference type="NCBI Taxonomy" id="525245"/>
    <lineage>
        <taxon>Bacteria</taxon>
        <taxon>Bacillati</taxon>
        <taxon>Actinomycetota</taxon>
        <taxon>Actinomycetes</taxon>
        <taxon>Actinomycetales</taxon>
        <taxon>Actinomycetaceae</taxon>
        <taxon>Gleimia</taxon>
    </lineage>
</organism>
<dbReference type="GO" id="GO:0009401">
    <property type="term" value="P:phosphoenolpyruvate-dependent sugar phosphotransferase system"/>
    <property type="evidence" value="ECO:0007669"/>
    <property type="project" value="UniProtKB-KW"/>
</dbReference>
<dbReference type="InterPro" id="IPR001127">
    <property type="entry name" value="PTS_EIIA_1_perm"/>
</dbReference>
<keyword evidence="5" id="KW-0598">Phosphotransferase system</keyword>
<feature type="domain" description="PTS EIIA type-1" evidence="7">
    <location>
        <begin position="20"/>
        <end position="124"/>
    </location>
</feature>
<evidence type="ECO:0000256" key="1">
    <source>
        <dbReference type="ARBA" id="ARBA00004496"/>
    </source>
</evidence>
<evidence type="ECO:0000256" key="3">
    <source>
        <dbReference type="ARBA" id="ARBA00022597"/>
    </source>
</evidence>
<dbReference type="PANTHER" id="PTHR45008:SF1">
    <property type="entry name" value="PTS SYSTEM GLUCOSE-SPECIFIC EIIA COMPONENT"/>
    <property type="match status" value="1"/>
</dbReference>
<keyword evidence="3" id="KW-0762">Sugar transport</keyword>
<dbReference type="STRING" id="525245.HMPREF0044_0186"/>
<evidence type="ECO:0000313" key="8">
    <source>
        <dbReference type="EMBL" id="EEH64449.1"/>
    </source>
</evidence>
<keyword evidence="9" id="KW-1185">Reference proteome</keyword>
<dbReference type="HOGENOM" id="CLU_012312_5_0_11"/>
<evidence type="ECO:0000256" key="2">
    <source>
        <dbReference type="ARBA" id="ARBA00022448"/>
    </source>
</evidence>
<keyword evidence="4" id="KW-0808">Transferase</keyword>
<dbReference type="RefSeq" id="WP_006547183.1">
    <property type="nucleotide sequence ID" value="NZ_DS999545.1"/>
</dbReference>
<keyword evidence="2" id="KW-0813">Transport</keyword>
<evidence type="ECO:0000256" key="6">
    <source>
        <dbReference type="ARBA" id="ARBA00022777"/>
    </source>
</evidence>
<evidence type="ECO:0000259" key="7">
    <source>
        <dbReference type="PROSITE" id="PS51093"/>
    </source>
</evidence>
<keyword evidence="6" id="KW-0418">Kinase</keyword>
<dbReference type="eggNOG" id="COG2190">
    <property type="taxonomic scope" value="Bacteria"/>
</dbReference>
<evidence type="ECO:0000256" key="4">
    <source>
        <dbReference type="ARBA" id="ARBA00022679"/>
    </source>
</evidence>
<name>C0VYE6_9ACTO</name>
<dbReference type="AlphaFoldDB" id="C0VYE6"/>
<protein>
    <submittedName>
        <fullName evidence="8">PTS system, glucose subfamily, IIA component</fullName>
    </submittedName>
</protein>
<dbReference type="Gene3D" id="2.70.70.10">
    <property type="entry name" value="Glucose Permease (Domain IIA)"/>
    <property type="match status" value="1"/>
</dbReference>
<dbReference type="GO" id="GO:0016301">
    <property type="term" value="F:kinase activity"/>
    <property type="evidence" value="ECO:0007669"/>
    <property type="project" value="UniProtKB-KW"/>
</dbReference>
<dbReference type="PROSITE" id="PS51093">
    <property type="entry name" value="PTS_EIIA_TYPE_1"/>
    <property type="match status" value="1"/>
</dbReference>
<dbReference type="NCBIfam" id="TIGR00830">
    <property type="entry name" value="PTBA"/>
    <property type="match status" value="1"/>
</dbReference>
<dbReference type="Pfam" id="PF00358">
    <property type="entry name" value="PTS_EIIA_1"/>
    <property type="match status" value="1"/>
</dbReference>
<gene>
    <name evidence="8" type="primary">ptbA</name>
    <name evidence="8" type="ORF">HMPREF0044_0186</name>
</gene>
<evidence type="ECO:0000256" key="5">
    <source>
        <dbReference type="ARBA" id="ARBA00022683"/>
    </source>
</evidence>
<dbReference type="Proteomes" id="UP000010301">
    <property type="component" value="Unassembled WGS sequence"/>
</dbReference>
<sequence>MTQIAAPLNGVMRTLADVPDPVFAEGIIGPGFAVEPELGEAVEVVSPISGTVAKVHPHAFVVVKDKLSVLVHLGIDTVKLNGEGFEVLAVQGSEVEAGQVMVKWDTKAIAEKGLAIICPVIVLDTFDPVETTVAAGETVVANQAVANYDA</sequence>
<accession>C0VYE6</accession>
<evidence type="ECO:0000313" key="9">
    <source>
        <dbReference type="Proteomes" id="UP000010301"/>
    </source>
</evidence>
<dbReference type="GO" id="GO:0005737">
    <property type="term" value="C:cytoplasm"/>
    <property type="evidence" value="ECO:0007669"/>
    <property type="project" value="UniProtKB-SubCell"/>
</dbReference>
<dbReference type="OrthoDB" id="9797715at2"/>
<comment type="caution">
    <text evidence="8">The sequence shown here is derived from an EMBL/GenBank/DDBJ whole genome shotgun (WGS) entry which is preliminary data.</text>
</comment>
<dbReference type="SUPFAM" id="SSF51261">
    <property type="entry name" value="Duplicated hybrid motif"/>
    <property type="match status" value="1"/>
</dbReference>
<dbReference type="InterPro" id="IPR050890">
    <property type="entry name" value="PTS_EIIA_component"/>
</dbReference>
<proteinExistence type="predicted"/>
<dbReference type="InterPro" id="IPR011055">
    <property type="entry name" value="Dup_hybrid_motif"/>
</dbReference>
<dbReference type="PANTHER" id="PTHR45008">
    <property type="entry name" value="PTS SYSTEM GLUCOSE-SPECIFIC EIIA COMPONENT"/>
    <property type="match status" value="1"/>
</dbReference>
<dbReference type="EMBL" id="ACFG01000004">
    <property type="protein sequence ID" value="EEH64449.1"/>
    <property type="molecule type" value="Genomic_DNA"/>
</dbReference>
<reference evidence="8 9" key="1">
    <citation type="submission" date="2009-01" db="EMBL/GenBank/DDBJ databases">
        <authorList>
            <person name="Qin X."/>
            <person name="Bachman B."/>
            <person name="Battles P."/>
            <person name="Bell A."/>
            <person name="Bess C."/>
            <person name="Bickham C."/>
            <person name="Chaboub L."/>
            <person name="Chen D."/>
            <person name="Coyle M."/>
            <person name="Deiros D.R."/>
            <person name="Dinh H."/>
            <person name="Forbes L."/>
            <person name="Fowler G."/>
            <person name="Francisco L."/>
            <person name="Fu Q."/>
            <person name="Gubbala S."/>
            <person name="Hale W."/>
            <person name="Han Y."/>
            <person name="Hemphill L."/>
            <person name="Highlander S.K."/>
            <person name="Hirani K."/>
            <person name="Hogues M."/>
            <person name="Jackson L."/>
            <person name="Jakkamsetti A."/>
            <person name="Javaid M."/>
            <person name="Jiang H."/>
            <person name="Korchina V."/>
            <person name="Kovar C."/>
            <person name="Lara F."/>
            <person name="Lee S."/>
            <person name="Mata R."/>
            <person name="Mathew T."/>
            <person name="Moen C."/>
            <person name="Morales K."/>
            <person name="Munidasa M."/>
            <person name="Nazareth L."/>
            <person name="Ngo R."/>
            <person name="Nguyen L."/>
            <person name="Okwuonu G."/>
            <person name="Ongeri F."/>
            <person name="Patil S."/>
            <person name="Petrosino J."/>
            <person name="Pham C."/>
            <person name="Pham P."/>
            <person name="Pu L.-L."/>
            <person name="Puazo M."/>
            <person name="Raj R."/>
            <person name="Reid J."/>
            <person name="Rouhana J."/>
            <person name="Saada N."/>
            <person name="Shang Y."/>
            <person name="Simmons D."/>
            <person name="Thornton R."/>
            <person name="Warren J."/>
            <person name="Weissenberger G."/>
            <person name="Zhang J."/>
            <person name="Zhang L."/>
            <person name="Zhou C."/>
            <person name="Zhu D."/>
            <person name="Muzny D."/>
            <person name="Worley K."/>
            <person name="Gibbs R."/>
        </authorList>
    </citation>
    <scope>NUCLEOTIDE SEQUENCE [LARGE SCALE GENOMIC DNA]</scope>
    <source>
        <strain evidence="8 9">DSM 15436</strain>
    </source>
</reference>
<comment type="subcellular location">
    <subcellularLocation>
        <location evidence="1">Cytoplasm</location>
    </subcellularLocation>
</comment>